<comment type="function">
    <text evidence="1">Plant non-specific lipid-transfer proteins transfer phospholipids as well as galactolipids across membranes. May play a role in wax or cutin deposition in the cell walls of expanding epidermal cells and certain secretory tissues.</text>
</comment>
<dbReference type="InterPro" id="IPR016140">
    <property type="entry name" value="Bifunc_inhib/LTP/seed_store"/>
</dbReference>
<gene>
    <name evidence="4" type="ORF">BDA96_10G208900</name>
</gene>
<evidence type="ECO:0000259" key="3">
    <source>
        <dbReference type="SMART" id="SM00499"/>
    </source>
</evidence>
<comment type="similarity">
    <text evidence="1">Belongs to the plant LTP family.</text>
</comment>
<keyword evidence="2" id="KW-0732">Signal</keyword>
<evidence type="ECO:0000313" key="5">
    <source>
        <dbReference type="Proteomes" id="UP000807115"/>
    </source>
</evidence>
<protein>
    <recommendedName>
        <fullName evidence="1">Non-specific lipid-transfer protein</fullName>
    </recommendedName>
</protein>
<dbReference type="EMBL" id="CM027689">
    <property type="protein sequence ID" value="KAG0514624.1"/>
    <property type="molecule type" value="Genomic_DNA"/>
</dbReference>
<dbReference type="InterPro" id="IPR000528">
    <property type="entry name" value="Plant_nsLTP"/>
</dbReference>
<dbReference type="Gene3D" id="1.10.110.10">
    <property type="entry name" value="Plant lipid-transfer and hydrophobic proteins"/>
    <property type="match status" value="1"/>
</dbReference>
<dbReference type="CDD" id="cd01960">
    <property type="entry name" value="nsLTP1"/>
    <property type="match status" value="1"/>
</dbReference>
<keyword evidence="1" id="KW-0446">Lipid-binding</keyword>
<feature type="signal peptide" evidence="2">
    <location>
        <begin position="1"/>
        <end position="23"/>
    </location>
</feature>
<reference evidence="4" key="1">
    <citation type="journal article" date="2019" name="BMC Genomics">
        <title>A new reference genome for Sorghum bicolor reveals high levels of sequence similarity between sweet and grain genotypes: implications for the genetics of sugar metabolism.</title>
        <authorList>
            <person name="Cooper E.A."/>
            <person name="Brenton Z.W."/>
            <person name="Flinn B.S."/>
            <person name="Jenkins J."/>
            <person name="Shu S."/>
            <person name="Flowers D."/>
            <person name="Luo F."/>
            <person name="Wang Y."/>
            <person name="Xia P."/>
            <person name="Barry K."/>
            <person name="Daum C."/>
            <person name="Lipzen A."/>
            <person name="Yoshinaga Y."/>
            <person name="Schmutz J."/>
            <person name="Saski C."/>
            <person name="Vermerris W."/>
            <person name="Kresovich S."/>
        </authorList>
    </citation>
    <scope>NUCLEOTIDE SEQUENCE</scope>
</reference>
<comment type="caution">
    <text evidence="4">The sequence shown here is derived from an EMBL/GenBank/DDBJ whole genome shotgun (WGS) entry which is preliminary data.</text>
</comment>
<proteinExistence type="inferred from homology"/>
<dbReference type="PANTHER" id="PTHR33076">
    <property type="entry name" value="NON-SPECIFIC LIPID-TRANSFER PROTEIN 2-RELATED"/>
    <property type="match status" value="1"/>
</dbReference>
<dbReference type="Proteomes" id="UP000807115">
    <property type="component" value="Chromosome 10"/>
</dbReference>
<feature type="domain" description="Bifunctional inhibitor/plant lipid transfer protein/seed storage helical" evidence="3">
    <location>
        <begin position="27"/>
        <end position="111"/>
    </location>
</feature>
<dbReference type="AlphaFoldDB" id="A0A921Q2Y5"/>
<feature type="chain" id="PRO_5037036052" description="Non-specific lipid-transfer protein" evidence="2">
    <location>
        <begin position="24"/>
        <end position="115"/>
    </location>
</feature>
<dbReference type="Pfam" id="PF00234">
    <property type="entry name" value="Tryp_alpha_amyl"/>
    <property type="match status" value="1"/>
</dbReference>
<accession>A0A921Q2Y5</accession>
<evidence type="ECO:0000256" key="1">
    <source>
        <dbReference type="RuleBase" id="RU000628"/>
    </source>
</evidence>
<dbReference type="GO" id="GO:0008289">
    <property type="term" value="F:lipid binding"/>
    <property type="evidence" value="ECO:0007669"/>
    <property type="project" value="UniProtKB-KW"/>
</dbReference>
<keyword evidence="1" id="KW-0813">Transport</keyword>
<organism evidence="4 5">
    <name type="scientific">Sorghum bicolor</name>
    <name type="common">Sorghum</name>
    <name type="synonym">Sorghum vulgare</name>
    <dbReference type="NCBI Taxonomy" id="4558"/>
    <lineage>
        <taxon>Eukaryota</taxon>
        <taxon>Viridiplantae</taxon>
        <taxon>Streptophyta</taxon>
        <taxon>Embryophyta</taxon>
        <taxon>Tracheophyta</taxon>
        <taxon>Spermatophyta</taxon>
        <taxon>Magnoliopsida</taxon>
        <taxon>Liliopsida</taxon>
        <taxon>Poales</taxon>
        <taxon>Poaceae</taxon>
        <taxon>PACMAD clade</taxon>
        <taxon>Panicoideae</taxon>
        <taxon>Andropogonodae</taxon>
        <taxon>Andropogoneae</taxon>
        <taxon>Sorghinae</taxon>
        <taxon>Sorghum</taxon>
    </lineage>
</organism>
<dbReference type="GO" id="GO:0006869">
    <property type="term" value="P:lipid transport"/>
    <property type="evidence" value="ECO:0007669"/>
    <property type="project" value="InterPro"/>
</dbReference>
<evidence type="ECO:0000256" key="2">
    <source>
        <dbReference type="SAM" id="SignalP"/>
    </source>
</evidence>
<sequence>MKTTSSGIAVLLVAMLAVQAAVAEISCPDVLNDLSPCLAFLQGNAPQPSGECCGGVRALYAAADTRPARQATCRCLKAAYLQVHAQLPAAQELPGDCGVPINYEITPDIDCDKIN</sequence>
<name>A0A921Q2Y5_SORBI</name>
<dbReference type="SUPFAM" id="SSF47699">
    <property type="entry name" value="Bifunctional inhibitor/lipid-transfer protein/seed storage 2S albumin"/>
    <property type="match status" value="1"/>
</dbReference>
<dbReference type="PROSITE" id="PS00597">
    <property type="entry name" value="PLANT_LTP"/>
    <property type="match status" value="1"/>
</dbReference>
<dbReference type="InterPro" id="IPR036312">
    <property type="entry name" value="Bifun_inhib/LTP/seed_sf"/>
</dbReference>
<dbReference type="SMART" id="SM00499">
    <property type="entry name" value="AAI"/>
    <property type="match status" value="1"/>
</dbReference>
<dbReference type="PRINTS" id="PR00382">
    <property type="entry name" value="LIPIDTRNSFER"/>
</dbReference>
<reference evidence="4" key="2">
    <citation type="submission" date="2020-10" db="EMBL/GenBank/DDBJ databases">
        <authorList>
            <person name="Cooper E.A."/>
            <person name="Brenton Z.W."/>
            <person name="Flinn B.S."/>
            <person name="Jenkins J."/>
            <person name="Shu S."/>
            <person name="Flowers D."/>
            <person name="Luo F."/>
            <person name="Wang Y."/>
            <person name="Xia P."/>
            <person name="Barry K."/>
            <person name="Daum C."/>
            <person name="Lipzen A."/>
            <person name="Yoshinaga Y."/>
            <person name="Schmutz J."/>
            <person name="Saski C."/>
            <person name="Vermerris W."/>
            <person name="Kresovich S."/>
        </authorList>
    </citation>
    <scope>NUCLEOTIDE SEQUENCE</scope>
</reference>
<evidence type="ECO:0000313" key="4">
    <source>
        <dbReference type="EMBL" id="KAG0514624.1"/>
    </source>
</evidence>